<evidence type="ECO:0000256" key="3">
    <source>
        <dbReference type="ARBA" id="ARBA00022630"/>
    </source>
</evidence>
<dbReference type="Proteomes" id="UP001152523">
    <property type="component" value="Unassembled WGS sequence"/>
</dbReference>
<dbReference type="PANTHER" id="PTHR23023">
    <property type="entry name" value="DIMETHYLANILINE MONOOXYGENASE"/>
    <property type="match status" value="1"/>
</dbReference>
<dbReference type="GO" id="GO:0050661">
    <property type="term" value="F:NADP binding"/>
    <property type="evidence" value="ECO:0007669"/>
    <property type="project" value="InterPro"/>
</dbReference>
<evidence type="ECO:0000256" key="8">
    <source>
        <dbReference type="RuleBase" id="RU361177"/>
    </source>
</evidence>
<keyword evidence="6 8" id="KW-0560">Oxidoreductase</keyword>
<dbReference type="PIRSF" id="PIRSF000332">
    <property type="entry name" value="FMO"/>
    <property type="match status" value="1"/>
</dbReference>
<accession>A0AAV0GKZ7</accession>
<keyword evidence="4 8" id="KW-0274">FAD</keyword>
<keyword evidence="3 8" id="KW-0285">Flavoprotein</keyword>
<proteinExistence type="inferred from homology"/>
<keyword evidence="5" id="KW-0521">NADP</keyword>
<organism evidence="10 11">
    <name type="scientific">Cuscuta epithymum</name>
    <dbReference type="NCBI Taxonomy" id="186058"/>
    <lineage>
        <taxon>Eukaryota</taxon>
        <taxon>Viridiplantae</taxon>
        <taxon>Streptophyta</taxon>
        <taxon>Embryophyta</taxon>
        <taxon>Tracheophyta</taxon>
        <taxon>Spermatophyta</taxon>
        <taxon>Magnoliopsida</taxon>
        <taxon>eudicotyledons</taxon>
        <taxon>Gunneridae</taxon>
        <taxon>Pentapetalae</taxon>
        <taxon>asterids</taxon>
        <taxon>lamiids</taxon>
        <taxon>Solanales</taxon>
        <taxon>Convolvulaceae</taxon>
        <taxon>Cuscuteae</taxon>
        <taxon>Cuscuta</taxon>
        <taxon>Cuscuta subgen. Cuscuta</taxon>
    </lineage>
</organism>
<reference evidence="10" key="1">
    <citation type="submission" date="2022-07" db="EMBL/GenBank/DDBJ databases">
        <authorList>
            <person name="Macas J."/>
            <person name="Novak P."/>
            <person name="Neumann P."/>
        </authorList>
    </citation>
    <scope>NUCLEOTIDE SEQUENCE</scope>
</reference>
<dbReference type="SUPFAM" id="SSF51905">
    <property type="entry name" value="FAD/NAD(P)-binding domain"/>
    <property type="match status" value="2"/>
</dbReference>
<evidence type="ECO:0000256" key="1">
    <source>
        <dbReference type="ARBA" id="ARBA00001974"/>
    </source>
</evidence>
<gene>
    <name evidence="10" type="ORF">CEPIT_LOCUS44351</name>
</gene>
<dbReference type="EC" id="1.-.-.-" evidence="8"/>
<dbReference type="InterPro" id="IPR020946">
    <property type="entry name" value="Flavin_mOase-like"/>
</dbReference>
<evidence type="ECO:0000313" key="11">
    <source>
        <dbReference type="Proteomes" id="UP001152523"/>
    </source>
</evidence>
<evidence type="ECO:0000256" key="5">
    <source>
        <dbReference type="ARBA" id="ARBA00022857"/>
    </source>
</evidence>
<comment type="similarity">
    <text evidence="2 8">Belongs to the FMO family.</text>
</comment>
<feature type="signal peptide" evidence="9">
    <location>
        <begin position="1"/>
        <end position="20"/>
    </location>
</feature>
<dbReference type="Pfam" id="PF00743">
    <property type="entry name" value="FMO-like"/>
    <property type="match status" value="2"/>
</dbReference>
<evidence type="ECO:0000256" key="9">
    <source>
        <dbReference type="SAM" id="SignalP"/>
    </source>
</evidence>
<evidence type="ECO:0000313" key="10">
    <source>
        <dbReference type="EMBL" id="CAH9148234.1"/>
    </source>
</evidence>
<dbReference type="EMBL" id="CAMAPF010001157">
    <property type="protein sequence ID" value="CAH9148234.1"/>
    <property type="molecule type" value="Genomic_DNA"/>
</dbReference>
<sequence length="432" mass="48454">MAGLLRVAVIGAGVAGLAAARELKREGHRVVVYEKSGQLGGIWVFNPEVESDPLGLDPNRKLVHSSIYGSLHTNLPRHLMGFSDYPFTVTENGKLSNFPGHREVLQFLAEFAAEFEFTALVRFNTEVIRVERIGGGSDDQWAVDSRTQELTSEVEVFDAVVVCTGHYTQPKLAELPGIEKWHGKQIHSHNYRDPEPYRNLVVVVIGNSASAYDISNDIATVAKEVHLSSRSNDAKVSRSDGSQNVWHHSKVDHVKENEVVFEDGGSIYADIILHCTGFKYAFPFLKTNGIVNIDDNRVGPLYKHVFPPELAPRLSFIGIPFWVIVFGMMELQAKWVTQVLSGNALLPCKEEMLADVEAHYKQMEENGIPKHKTHSLINMEMEYLDFLAREAGVPPVDGELKEIFHNLFKFAYKFGLNAAAKDLWDVSWRPEE</sequence>
<protein>
    <recommendedName>
        <fullName evidence="8">Flavin-containing monooxygenase</fullName>
        <ecNumber evidence="8">1.-.-.-</ecNumber>
    </recommendedName>
</protein>
<dbReference type="InterPro" id="IPR000960">
    <property type="entry name" value="Flavin_mOase"/>
</dbReference>
<dbReference type="InterPro" id="IPR036188">
    <property type="entry name" value="FAD/NAD-bd_sf"/>
</dbReference>
<evidence type="ECO:0000256" key="4">
    <source>
        <dbReference type="ARBA" id="ARBA00022827"/>
    </source>
</evidence>
<dbReference type="GO" id="GO:0050660">
    <property type="term" value="F:flavin adenine dinucleotide binding"/>
    <property type="evidence" value="ECO:0007669"/>
    <property type="project" value="InterPro"/>
</dbReference>
<keyword evidence="7 8" id="KW-0503">Monooxygenase</keyword>
<dbReference type="Gene3D" id="3.50.50.60">
    <property type="entry name" value="FAD/NAD(P)-binding domain"/>
    <property type="match status" value="2"/>
</dbReference>
<evidence type="ECO:0000256" key="7">
    <source>
        <dbReference type="ARBA" id="ARBA00023033"/>
    </source>
</evidence>
<dbReference type="AlphaFoldDB" id="A0AAV0GKZ7"/>
<dbReference type="InterPro" id="IPR050346">
    <property type="entry name" value="FMO-like"/>
</dbReference>
<name>A0AAV0GKZ7_9ASTE</name>
<dbReference type="FunFam" id="3.50.50.60:FF:000138">
    <property type="entry name" value="Flavin-containing monooxygenase"/>
    <property type="match status" value="1"/>
</dbReference>
<keyword evidence="11" id="KW-1185">Reference proteome</keyword>
<comment type="cofactor">
    <cofactor evidence="1 8">
        <name>FAD</name>
        <dbReference type="ChEBI" id="CHEBI:57692"/>
    </cofactor>
</comment>
<dbReference type="PRINTS" id="PR00370">
    <property type="entry name" value="FMOXYGENASE"/>
</dbReference>
<feature type="chain" id="PRO_5043426522" description="Flavin-containing monooxygenase" evidence="9">
    <location>
        <begin position="21"/>
        <end position="432"/>
    </location>
</feature>
<dbReference type="GO" id="GO:0004499">
    <property type="term" value="F:N,N-dimethylaniline monooxygenase activity"/>
    <property type="evidence" value="ECO:0007669"/>
    <property type="project" value="InterPro"/>
</dbReference>
<evidence type="ECO:0000256" key="2">
    <source>
        <dbReference type="ARBA" id="ARBA00009183"/>
    </source>
</evidence>
<comment type="caution">
    <text evidence="10">The sequence shown here is derived from an EMBL/GenBank/DDBJ whole genome shotgun (WGS) entry which is preliminary data.</text>
</comment>
<keyword evidence="9" id="KW-0732">Signal</keyword>
<evidence type="ECO:0000256" key="6">
    <source>
        <dbReference type="ARBA" id="ARBA00023002"/>
    </source>
</evidence>